<dbReference type="SUPFAM" id="SSF56112">
    <property type="entry name" value="Protein kinase-like (PK-like)"/>
    <property type="match status" value="1"/>
</dbReference>
<sequence length="324" mass="37580">MISKTKNSQTKDTLHRMAANAFPLETCTEILELTEGYFNVAYRISFSGGRSCILKIAPPKEVRTMSYEKNIMASEVYAMNLVARKTSLPAAKVLFYDDSCSLCGSPYFFMEELKGASFSSQQEKLSDEVKKQIRIHSGRLNREINQITGDIFGYMGNGDLQGNNWFFVFSQIIEYALKDAEYMSVDLKIPSLQLKECLTLSKPFFQSVTTPCLVHWDLWDGNIFIKDNQISGLIDWERCVWGDPLMEVGFRTYESHEDFRFGYGKEAFSQEESIRALWYDIYTLLLVAQECDYRMYDTRDFYDWSTDLLMKKWKELQLAVKEAL</sequence>
<gene>
    <name evidence="2" type="ORF">OW255_16915</name>
</gene>
<keyword evidence="2" id="KW-0808">Transferase</keyword>
<dbReference type="EMBL" id="CP113524">
    <property type="protein sequence ID" value="WAJ23230.1"/>
    <property type="molecule type" value="Genomic_DNA"/>
</dbReference>
<protein>
    <submittedName>
        <fullName evidence="2">Aminoglycoside 3'-phosphotransferase/choline kinase family protein</fullName>
    </submittedName>
</protein>
<dbReference type="CDD" id="cd05120">
    <property type="entry name" value="APH_ChoK_like"/>
    <property type="match status" value="1"/>
</dbReference>
<dbReference type="PANTHER" id="PTHR21310">
    <property type="entry name" value="AMINOGLYCOSIDE PHOSPHOTRANSFERASE-RELATED-RELATED"/>
    <property type="match status" value="1"/>
</dbReference>
<dbReference type="Gene3D" id="3.90.1200.10">
    <property type="match status" value="1"/>
</dbReference>
<name>A0ABY7AA58_9FIRM</name>
<reference evidence="2" key="1">
    <citation type="submission" date="2022-11" db="EMBL/GenBank/DDBJ databases">
        <title>Lacrimispora xylanolytica sy1, complete genome.</title>
        <authorList>
            <person name="Choi S."/>
        </authorList>
    </citation>
    <scope>NUCLEOTIDE SEQUENCE</scope>
    <source>
        <strain evidence="2">Sy1</strain>
    </source>
</reference>
<dbReference type="RefSeq" id="WP_268114740.1">
    <property type="nucleotide sequence ID" value="NZ_CP113524.1"/>
</dbReference>
<dbReference type="Proteomes" id="UP001163115">
    <property type="component" value="Chromosome"/>
</dbReference>
<dbReference type="Pfam" id="PF01636">
    <property type="entry name" value="APH"/>
    <property type="match status" value="1"/>
</dbReference>
<keyword evidence="3" id="KW-1185">Reference proteome</keyword>
<evidence type="ECO:0000313" key="2">
    <source>
        <dbReference type="EMBL" id="WAJ23230.1"/>
    </source>
</evidence>
<dbReference type="InterPro" id="IPR002575">
    <property type="entry name" value="Aminoglycoside_PTrfase"/>
</dbReference>
<dbReference type="InterPro" id="IPR011009">
    <property type="entry name" value="Kinase-like_dom_sf"/>
</dbReference>
<organism evidence="2 3">
    <name type="scientific">Lacrimispora xylanolytica</name>
    <dbReference type="NCBI Taxonomy" id="29375"/>
    <lineage>
        <taxon>Bacteria</taxon>
        <taxon>Bacillati</taxon>
        <taxon>Bacillota</taxon>
        <taxon>Clostridia</taxon>
        <taxon>Lachnospirales</taxon>
        <taxon>Lachnospiraceae</taxon>
        <taxon>Lacrimispora</taxon>
    </lineage>
</organism>
<dbReference type="PANTHER" id="PTHR21310:SF15">
    <property type="entry name" value="AMINOGLYCOSIDE PHOSPHOTRANSFERASE DOMAIN-CONTAINING PROTEIN"/>
    <property type="match status" value="1"/>
</dbReference>
<dbReference type="GO" id="GO:0016301">
    <property type="term" value="F:kinase activity"/>
    <property type="evidence" value="ECO:0007669"/>
    <property type="project" value="UniProtKB-KW"/>
</dbReference>
<evidence type="ECO:0000313" key="3">
    <source>
        <dbReference type="Proteomes" id="UP001163115"/>
    </source>
</evidence>
<keyword evidence="2" id="KW-0418">Kinase</keyword>
<accession>A0ABY7AA58</accession>
<evidence type="ECO:0000259" key="1">
    <source>
        <dbReference type="Pfam" id="PF01636"/>
    </source>
</evidence>
<dbReference type="Gene3D" id="3.30.200.20">
    <property type="entry name" value="Phosphorylase Kinase, domain 1"/>
    <property type="match status" value="1"/>
</dbReference>
<dbReference type="InterPro" id="IPR051678">
    <property type="entry name" value="AGP_Transferase"/>
</dbReference>
<feature type="domain" description="Aminoglycoside phosphotransferase" evidence="1">
    <location>
        <begin position="30"/>
        <end position="249"/>
    </location>
</feature>
<proteinExistence type="predicted"/>